<name>A0A1I5EJ21_9HYPH</name>
<gene>
    <name evidence="1" type="ORF">SAMN04488056_103205</name>
</gene>
<dbReference type="InterPro" id="IPR046083">
    <property type="entry name" value="DUF6101"/>
</dbReference>
<dbReference type="Pfam" id="PF19596">
    <property type="entry name" value="DUF6101"/>
    <property type="match status" value="1"/>
</dbReference>
<dbReference type="OrthoDB" id="8449893at2"/>
<protein>
    <submittedName>
        <fullName evidence="1">Uncharacterized protein</fullName>
    </submittedName>
</protein>
<dbReference type="RefSeq" id="WP_090070808.1">
    <property type="nucleotide sequence ID" value="NZ_FOVR01000003.1"/>
</dbReference>
<proteinExistence type="predicted"/>
<accession>A0A1I5EJ21</accession>
<dbReference type="STRING" id="655353.SAMN04488056_103205"/>
<dbReference type="EMBL" id="FOVR01000003">
    <property type="protein sequence ID" value="SFO11468.1"/>
    <property type="molecule type" value="Genomic_DNA"/>
</dbReference>
<keyword evidence="2" id="KW-1185">Reference proteome</keyword>
<dbReference type="AlphaFoldDB" id="A0A1I5EJ21"/>
<organism evidence="1 2">
    <name type="scientific">Cohaesibacter marisflavi</name>
    <dbReference type="NCBI Taxonomy" id="655353"/>
    <lineage>
        <taxon>Bacteria</taxon>
        <taxon>Pseudomonadati</taxon>
        <taxon>Pseudomonadota</taxon>
        <taxon>Alphaproteobacteria</taxon>
        <taxon>Hyphomicrobiales</taxon>
        <taxon>Cohaesibacteraceae</taxon>
    </lineage>
</organism>
<sequence>MRRQENQKYTEAISYQVEGAARIDPHNLAKYFQSGEIRSKAAKLSGFSETALFGAQVPGIVQIKADQVLVECNLSCGLPLLVRVPLAYYKGVGARFIVGKREGNPLICILELVHDDPNLTLPLMASTDLEEAAVDWQSWSNRYHLPMLHKPLGAGDYEVASDRNGPLADLVTGPQMPRRPHAQISARRPRFLVRRKTGTCGPMQHFQEREIIARN</sequence>
<evidence type="ECO:0000313" key="1">
    <source>
        <dbReference type="EMBL" id="SFO11468.1"/>
    </source>
</evidence>
<dbReference type="Proteomes" id="UP000199236">
    <property type="component" value="Unassembled WGS sequence"/>
</dbReference>
<reference evidence="1 2" key="1">
    <citation type="submission" date="2016-10" db="EMBL/GenBank/DDBJ databases">
        <authorList>
            <person name="de Groot N.N."/>
        </authorList>
    </citation>
    <scope>NUCLEOTIDE SEQUENCE [LARGE SCALE GENOMIC DNA]</scope>
    <source>
        <strain evidence="1 2">CGMCC 1.9157</strain>
    </source>
</reference>
<evidence type="ECO:0000313" key="2">
    <source>
        <dbReference type="Proteomes" id="UP000199236"/>
    </source>
</evidence>